<proteinExistence type="predicted"/>
<dbReference type="CDD" id="cd19481">
    <property type="entry name" value="RecA-like_protease"/>
    <property type="match status" value="1"/>
</dbReference>
<dbReference type="OrthoDB" id="9809379at2"/>
<dbReference type="GO" id="GO:0005524">
    <property type="term" value="F:ATP binding"/>
    <property type="evidence" value="ECO:0007669"/>
    <property type="project" value="InterPro"/>
</dbReference>
<dbReference type="SUPFAM" id="SSF52540">
    <property type="entry name" value="P-loop containing nucleoside triphosphate hydrolases"/>
    <property type="match status" value="1"/>
</dbReference>
<dbReference type="GO" id="GO:0004176">
    <property type="term" value="F:ATP-dependent peptidase activity"/>
    <property type="evidence" value="ECO:0007669"/>
    <property type="project" value="InterPro"/>
</dbReference>
<keyword evidence="3" id="KW-0378">Hydrolase</keyword>
<keyword evidence="3" id="KW-0645">Protease</keyword>
<dbReference type="GO" id="GO:0030163">
    <property type="term" value="P:protein catabolic process"/>
    <property type="evidence" value="ECO:0007669"/>
    <property type="project" value="TreeGrafter"/>
</dbReference>
<dbReference type="Pfam" id="PF01434">
    <property type="entry name" value="Peptidase_M41"/>
    <property type="match status" value="1"/>
</dbReference>
<organism evidence="3 4">
    <name type="scientific">Palleronia abyssalis</name>
    <dbReference type="NCBI Taxonomy" id="1501240"/>
    <lineage>
        <taxon>Bacteria</taxon>
        <taxon>Pseudomonadati</taxon>
        <taxon>Pseudomonadota</taxon>
        <taxon>Alphaproteobacteria</taxon>
        <taxon>Rhodobacterales</taxon>
        <taxon>Roseobacteraceae</taxon>
        <taxon>Palleronia</taxon>
    </lineage>
</organism>
<evidence type="ECO:0000259" key="2">
    <source>
        <dbReference type="SMART" id="SM00382"/>
    </source>
</evidence>
<evidence type="ECO:0000313" key="4">
    <source>
        <dbReference type="Proteomes" id="UP000244912"/>
    </source>
</evidence>
<sequence length="761" mass="80157">MPIDIDIQAIVTAALRRHLEDDRPDTDGDAGFFHLADVAPGKTVPIRDNAGPQDSQKVDRRRPGLVAAFSRPELRTPRAAELTPDEIAGCLARGEDPWADAEDQAAEREAQALDRRVPLLARAAAGLAAPAIRDALAAPGGAVLVEGFDGSLFPTLSKLVQDDVLPALGEADPRFVGFEPTVDFTTPPGSHGSKQKLFPEGTFAALGRGETCILVGSADHLPAEADLFIAARIALPPIDAAIVLAMLRASHSRTGLVAEDAIRDRLPLDADLARLPDLALLAAFRAPTTLAVAESLARFATRLPAPAGSAPRITLDDVVGLPAETRGPLDAVVADLRGWQQGAVAWQDVPASVLLFGPPGTGKTRLARAVAGELGCPVIETSYAEWQAEDAAHLGTTLKAMRASFDAARDAAPCVLFVDELDSFPARQVSDHHNTRYDTKVVNGLLAEMNRLPGMEGVVFLGATNHPAAVDPAILRSGRLDTKIHVPPPDRAGLAAILRFYLRDASIPEQVIADVAGQLLGLTGADVETVVKRARSLARMSRTEMSGHHLRTAADAVAEPEDAARLRRIAVHEAGHAIAARALGMTVGCVTIGMSGGQTPTRGLPYMTPNTARDQLTVMLAGRAAEDLIFGDVTSGGGRGPGSDLANATTLAVQMHHQWGFAGTLARIPDSGVADILRLPARDRRAIEALIQAAAARATGLLRDRRPELAALADQLVREREVDLEAEISQTKPERQADGNGPTGGVRRPGSRSDGVPGRSA</sequence>
<feature type="region of interest" description="Disordered" evidence="1">
    <location>
        <begin position="722"/>
        <end position="761"/>
    </location>
</feature>
<dbReference type="InterPro" id="IPR003593">
    <property type="entry name" value="AAA+_ATPase"/>
</dbReference>
<keyword evidence="4" id="KW-1185">Reference proteome</keyword>
<name>A0A2R8C1Z6_9RHOB</name>
<feature type="domain" description="AAA+ ATPase" evidence="2">
    <location>
        <begin position="349"/>
        <end position="490"/>
    </location>
</feature>
<dbReference type="Gene3D" id="1.10.8.60">
    <property type="match status" value="1"/>
</dbReference>
<dbReference type="PANTHER" id="PTHR23076:SF97">
    <property type="entry name" value="ATP-DEPENDENT ZINC METALLOPROTEASE YME1L1"/>
    <property type="match status" value="1"/>
</dbReference>
<protein>
    <submittedName>
        <fullName evidence="3">ATP-dependent zinc metalloprotease FtsH</fullName>
        <ecNumber evidence="3">3.4.24.-</ecNumber>
    </submittedName>
</protein>
<dbReference type="EC" id="3.4.24.-" evidence="3"/>
<dbReference type="Gene3D" id="1.20.58.760">
    <property type="entry name" value="Peptidase M41"/>
    <property type="match status" value="1"/>
</dbReference>
<dbReference type="AlphaFoldDB" id="A0A2R8C1Z6"/>
<dbReference type="Pfam" id="PF00004">
    <property type="entry name" value="AAA"/>
    <property type="match status" value="1"/>
</dbReference>
<accession>A0A2R8C1Z6</accession>
<dbReference type="InterPro" id="IPR000642">
    <property type="entry name" value="Peptidase_M41"/>
</dbReference>
<dbReference type="GO" id="GO:0005886">
    <property type="term" value="C:plasma membrane"/>
    <property type="evidence" value="ECO:0007669"/>
    <property type="project" value="TreeGrafter"/>
</dbReference>
<dbReference type="EMBL" id="ONZF01000019">
    <property type="protein sequence ID" value="SPJ26389.1"/>
    <property type="molecule type" value="Genomic_DNA"/>
</dbReference>
<dbReference type="Proteomes" id="UP000244912">
    <property type="component" value="Unassembled WGS sequence"/>
</dbReference>
<gene>
    <name evidence="3" type="primary">ftsH_2</name>
    <name evidence="3" type="ORF">PAA8504_04247</name>
</gene>
<dbReference type="InterPro" id="IPR027417">
    <property type="entry name" value="P-loop_NTPase"/>
</dbReference>
<dbReference type="PANTHER" id="PTHR23076">
    <property type="entry name" value="METALLOPROTEASE M41 FTSH"/>
    <property type="match status" value="1"/>
</dbReference>
<dbReference type="InterPro" id="IPR003959">
    <property type="entry name" value="ATPase_AAA_core"/>
</dbReference>
<dbReference type="SMART" id="SM00382">
    <property type="entry name" value="AAA"/>
    <property type="match status" value="1"/>
</dbReference>
<dbReference type="GO" id="GO:0004222">
    <property type="term" value="F:metalloendopeptidase activity"/>
    <property type="evidence" value="ECO:0007669"/>
    <property type="project" value="InterPro"/>
</dbReference>
<dbReference type="SUPFAM" id="SSF140990">
    <property type="entry name" value="FtsH protease domain-like"/>
    <property type="match status" value="1"/>
</dbReference>
<dbReference type="RefSeq" id="WP_108896076.1">
    <property type="nucleotide sequence ID" value="NZ_ONZF01000019.1"/>
</dbReference>
<evidence type="ECO:0000313" key="3">
    <source>
        <dbReference type="EMBL" id="SPJ26389.1"/>
    </source>
</evidence>
<dbReference type="Gene3D" id="3.40.50.300">
    <property type="entry name" value="P-loop containing nucleotide triphosphate hydrolases"/>
    <property type="match status" value="1"/>
</dbReference>
<dbReference type="GO" id="GO:0016887">
    <property type="term" value="F:ATP hydrolysis activity"/>
    <property type="evidence" value="ECO:0007669"/>
    <property type="project" value="InterPro"/>
</dbReference>
<dbReference type="GO" id="GO:0006508">
    <property type="term" value="P:proteolysis"/>
    <property type="evidence" value="ECO:0007669"/>
    <property type="project" value="UniProtKB-KW"/>
</dbReference>
<reference evidence="3 4" key="1">
    <citation type="submission" date="2018-03" db="EMBL/GenBank/DDBJ databases">
        <authorList>
            <person name="Keele B.F."/>
        </authorList>
    </citation>
    <scope>NUCLEOTIDE SEQUENCE [LARGE SCALE GENOMIC DNA]</scope>
    <source>
        <strain evidence="3 4">CECT 8504</strain>
    </source>
</reference>
<evidence type="ECO:0000256" key="1">
    <source>
        <dbReference type="SAM" id="MobiDB-lite"/>
    </source>
</evidence>
<keyword evidence="3" id="KW-0482">Metalloprotease</keyword>
<dbReference type="InterPro" id="IPR037219">
    <property type="entry name" value="Peptidase_M41-like"/>
</dbReference>